<dbReference type="Pfam" id="PF13408">
    <property type="entry name" value="Zn_ribbon_recom"/>
    <property type="match status" value="1"/>
</dbReference>
<protein>
    <submittedName>
        <fullName evidence="5">Recombinase family protein</fullName>
    </submittedName>
</protein>
<gene>
    <name evidence="5" type="ORF">CP970_24695</name>
</gene>
<feature type="domain" description="Recombinase" evidence="4">
    <location>
        <begin position="208"/>
        <end position="353"/>
    </location>
</feature>
<proteinExistence type="predicted"/>
<dbReference type="GO" id="GO:0003677">
    <property type="term" value="F:DNA binding"/>
    <property type="evidence" value="ECO:0007669"/>
    <property type="project" value="UniProtKB-KW"/>
</dbReference>
<dbReference type="GO" id="GO:0000150">
    <property type="term" value="F:DNA strand exchange activity"/>
    <property type="evidence" value="ECO:0007669"/>
    <property type="project" value="InterPro"/>
</dbReference>
<reference evidence="5 6" key="1">
    <citation type="submission" date="2017-09" db="EMBL/GenBank/DDBJ databases">
        <authorList>
            <person name="Lee N."/>
            <person name="Cho B.-K."/>
        </authorList>
    </citation>
    <scope>NUCLEOTIDE SEQUENCE [LARGE SCALE GENOMIC DNA]</scope>
    <source>
        <strain evidence="5 6">ATCC 12853</strain>
    </source>
</reference>
<feature type="region of interest" description="Disordered" evidence="3">
    <location>
        <begin position="1"/>
        <end position="29"/>
    </location>
</feature>
<dbReference type="PROSITE" id="PS51737">
    <property type="entry name" value="RECOMBINASE_DNA_BIND"/>
    <property type="match status" value="1"/>
</dbReference>
<dbReference type="InterPro" id="IPR038109">
    <property type="entry name" value="DNA_bind_recomb_sf"/>
</dbReference>
<dbReference type="CDD" id="cd00338">
    <property type="entry name" value="Ser_Recombinase"/>
    <property type="match status" value="1"/>
</dbReference>
<dbReference type="InterPro" id="IPR025827">
    <property type="entry name" value="Zn_ribbon_recom_dom"/>
</dbReference>
<dbReference type="Gene3D" id="3.90.1750.20">
    <property type="entry name" value="Putative Large Serine Recombinase, Chain B, Domain 2"/>
    <property type="match status" value="1"/>
</dbReference>
<dbReference type="Gene3D" id="3.40.50.1390">
    <property type="entry name" value="Resolvase, N-terminal catalytic domain"/>
    <property type="match status" value="1"/>
</dbReference>
<feature type="compositionally biased region" description="Polar residues" evidence="3">
    <location>
        <begin position="7"/>
        <end position="16"/>
    </location>
</feature>
<evidence type="ECO:0000256" key="3">
    <source>
        <dbReference type="SAM" id="MobiDB-lite"/>
    </source>
</evidence>
<evidence type="ECO:0000313" key="6">
    <source>
        <dbReference type="Proteomes" id="UP000325529"/>
    </source>
</evidence>
<evidence type="ECO:0000256" key="2">
    <source>
        <dbReference type="ARBA" id="ARBA00023172"/>
    </source>
</evidence>
<keyword evidence="1" id="KW-0238">DNA-binding</keyword>
<dbReference type="KEGG" id="ska:CP970_24695"/>
<keyword evidence="6" id="KW-1185">Reference proteome</keyword>
<dbReference type="PANTHER" id="PTHR30461:SF2">
    <property type="entry name" value="SERINE RECOMBINASE PINE-RELATED"/>
    <property type="match status" value="1"/>
</dbReference>
<evidence type="ECO:0000259" key="4">
    <source>
        <dbReference type="PROSITE" id="PS51737"/>
    </source>
</evidence>
<dbReference type="InterPro" id="IPR036162">
    <property type="entry name" value="Resolvase-like_N_sf"/>
</dbReference>
<dbReference type="InterPro" id="IPR050639">
    <property type="entry name" value="SSR_resolvase"/>
</dbReference>
<dbReference type="SMART" id="SM00857">
    <property type="entry name" value="Resolvase"/>
    <property type="match status" value="1"/>
</dbReference>
<dbReference type="InterPro" id="IPR011109">
    <property type="entry name" value="DNA_bind_recombinase_dom"/>
</dbReference>
<dbReference type="Pfam" id="PF00239">
    <property type="entry name" value="Resolvase"/>
    <property type="match status" value="1"/>
</dbReference>
<dbReference type="InterPro" id="IPR006119">
    <property type="entry name" value="Resolv_N"/>
</dbReference>
<accession>A0A5J6GEZ5</accession>
<dbReference type="PANTHER" id="PTHR30461">
    <property type="entry name" value="DNA-INVERTASE FROM LAMBDOID PROPHAGE"/>
    <property type="match status" value="1"/>
</dbReference>
<dbReference type="Proteomes" id="UP000325529">
    <property type="component" value="Chromosome"/>
</dbReference>
<dbReference type="EMBL" id="CP023699">
    <property type="protein sequence ID" value="QEU93683.1"/>
    <property type="molecule type" value="Genomic_DNA"/>
</dbReference>
<evidence type="ECO:0000313" key="5">
    <source>
        <dbReference type="EMBL" id="QEU93683.1"/>
    </source>
</evidence>
<evidence type="ECO:0000256" key="1">
    <source>
        <dbReference type="ARBA" id="ARBA00023125"/>
    </source>
</evidence>
<organism evidence="5 6">
    <name type="scientific">Streptomyces kanamyceticus</name>
    <dbReference type="NCBI Taxonomy" id="1967"/>
    <lineage>
        <taxon>Bacteria</taxon>
        <taxon>Bacillati</taxon>
        <taxon>Actinomycetota</taxon>
        <taxon>Actinomycetes</taxon>
        <taxon>Kitasatosporales</taxon>
        <taxon>Streptomycetaceae</taxon>
        <taxon>Streptomyces</taxon>
    </lineage>
</organism>
<dbReference type="AlphaFoldDB" id="A0A5J6GEZ5"/>
<sequence>MVASTLVKGSSRQPLPSTAGMEETSNPLAGTVYETETLRGVRCVRLSVLTDETTSPERQREADDIAAAALGIDFGEGDQLREAVDLDVSASEFGPFDRPELGGWLARPDDFDALVWWRFDRAIRSMAHMHELAKWAKEHRKMLVFAEGIGGGRLVFDFRNPMDPMSELMMLMLAFAAQVESQSIKDRVLGAMAAIRKMPLRWRGSRPPYGYMPALMPAEHGGVGWTLVPDPDAVKVIERIVRELLEGKTVSAIAVGLNADGIPSPRDHWAAKKGRKTGGKTGGVKGLVKDAFLWTPAVITRMLRNATLLGWKMHKGNPVRDSEGNPIMATSQPIMTREEFDRIGAVLDERSIENGDRKDTEALLLRVIHCDACGGRMYLNKQESKQQPTYKCNPYSRGFRCQKSANIRGDWADKFVTAEFLRLIGSVQTTHVVTIPGYDPEPELRATLAEFEEHQEQRGRQKSKHAARAWQERADALDTRIADLESREKTEPQRIVTPTGRTFADEWAEKDTAGRRTMLVEAGVRLDVRRGTPGGWRKLDTRRVTFTMSGELDPAAEALAGEASALESEARGDSPTKGASVCLVESATVAEPVRELVAA</sequence>
<keyword evidence="2" id="KW-0233">DNA recombination</keyword>
<dbReference type="SUPFAM" id="SSF53041">
    <property type="entry name" value="Resolvase-like"/>
    <property type="match status" value="1"/>
</dbReference>
<dbReference type="OrthoDB" id="4367319at2"/>
<name>A0A5J6GEZ5_STRKN</name>
<dbReference type="Pfam" id="PF07508">
    <property type="entry name" value="Recombinase"/>
    <property type="match status" value="1"/>
</dbReference>